<accession>A0A832TH95</accession>
<dbReference type="RefSeq" id="WP_010980170.1">
    <property type="nucleotide sequence ID" value="NZ_BAABQO010000001.1"/>
</dbReference>
<proteinExistence type="predicted"/>
<keyword evidence="1" id="KW-1133">Transmembrane helix</keyword>
<feature type="transmembrane region" description="Helical" evidence="1">
    <location>
        <begin position="543"/>
        <end position="564"/>
    </location>
</feature>
<keyword evidence="1" id="KW-0812">Transmembrane</keyword>
<protein>
    <submittedName>
        <fullName evidence="2">Uncharacterized protein</fullName>
    </submittedName>
</protein>
<keyword evidence="1" id="KW-0472">Membrane</keyword>
<organism evidence="2 3">
    <name type="scientific">Sulfurisphaera tokodaii</name>
    <dbReference type="NCBI Taxonomy" id="111955"/>
    <lineage>
        <taxon>Archaea</taxon>
        <taxon>Thermoproteota</taxon>
        <taxon>Thermoprotei</taxon>
        <taxon>Sulfolobales</taxon>
        <taxon>Sulfolobaceae</taxon>
        <taxon>Sulfurisphaera</taxon>
    </lineage>
</organism>
<evidence type="ECO:0000313" key="3">
    <source>
        <dbReference type="Proteomes" id="UP000646844"/>
    </source>
</evidence>
<dbReference type="EMBL" id="DUJO01000003">
    <property type="protein sequence ID" value="HII72923.1"/>
    <property type="molecule type" value="Genomic_DNA"/>
</dbReference>
<sequence>MKRVKFVVTILLLTLFLIEFSTPILAQSESVVSITEGQLPLPESLVFYKGSYAIINDAIEMKINNTINLSTYTMFTKTTLYLNSSILYNNKTFELPFGVTQASGVTVNNSIIYYVLAHEGNVTFSGTSSQITSLLSLVPNVTLYYVYFNGTSLSYIPIIKNSNITSVITNGYMAFAIIKNESYYTLVEINGTKVVNKYILNITQAIQVSLLAFSSNYVVIAINYFGSPQVGVNETLYNIEVYDIQSKSITKTFTNIVSPPSTVYNSNNSLFIITTNNTTSLINASGYILTNISTPTSGVTLSYMYYNDLLITISLTSISLGGVTFTVNTYVYMNGKWLKYDNISFTSTSIEQINVPIGVEAYPTQFKLIIFQQAINTSTQQTTISYYYYTVPLSKPTKPEFKMEIQQEPGITEVFLNINEPNATLLGVNSISIYLNSTLIGTYPPNIKVVSFNITKNGTYLITVTASNIFGNTSMSKIETITVEPAPVTTTTRSTTTTTSTVATTTTPSITTTTTTTSSVSTLTTSSSVLTVTHPTTTTSSNITNYIIVAIVVVIIIAIVIILLRRK</sequence>
<evidence type="ECO:0000313" key="2">
    <source>
        <dbReference type="EMBL" id="HII72923.1"/>
    </source>
</evidence>
<gene>
    <name evidence="2" type="ORF">HA332_00615</name>
</gene>
<dbReference type="GeneID" id="1460161"/>
<dbReference type="Proteomes" id="UP000646844">
    <property type="component" value="Unassembled WGS sequence"/>
</dbReference>
<dbReference type="AlphaFoldDB" id="A0A832TH95"/>
<reference evidence="2" key="1">
    <citation type="journal article" date="2020" name="bioRxiv">
        <title>A rank-normalized archaeal taxonomy based on genome phylogeny resolves widespread incomplete and uneven classifications.</title>
        <authorList>
            <person name="Rinke C."/>
            <person name="Chuvochina M."/>
            <person name="Mussig A.J."/>
            <person name="Chaumeil P.-A."/>
            <person name="Waite D.W."/>
            <person name="Whitman W.B."/>
            <person name="Parks D.H."/>
            <person name="Hugenholtz P."/>
        </authorList>
    </citation>
    <scope>NUCLEOTIDE SEQUENCE</scope>
    <source>
        <strain evidence="2">UBA8838</strain>
    </source>
</reference>
<comment type="caution">
    <text evidence="2">The sequence shown here is derived from an EMBL/GenBank/DDBJ whole genome shotgun (WGS) entry which is preliminary data.</text>
</comment>
<name>A0A832TH95_9CREN</name>
<evidence type="ECO:0000256" key="1">
    <source>
        <dbReference type="SAM" id="Phobius"/>
    </source>
</evidence>